<sequence>MQLISCFITHPAYYYVSLFSMIIIIGGLFLQIQWRKRFKYNKEWYLPPGSMGWPFLGETLKLYTQNPNSFFSKRQKKYGQIFKTHILGCPCVMISNPDAARAVLVSHAHLFKAGHPHSKEKLIGPQAVFFQQGAYHSMLKKLIQNSFLPSKIKNSVSEVEHILLDLLPTWTNKTINTLQEMKKYAFQVAAISAFGRTMEVEIEEICKLYRCFEKGYNSYPLHIPGTSYWKAIKARKLLDESVGRLIKRRKESGELGGGILGELLEAKGKYKLSDSQVSDNLIGVIFAAHDTTATALTWLLKYLHDNPILLEAVTKEHEGIKSKTAQQNRGLSWDDTRQMPLTTRVIQETLRSASILSFTFREAVEDVVVQGYYIPKGWKVLPLFRSIHHSADFFPQPHKFDPSRFEVPPRPNTYMPFGNGIHSCPGNELAKLELLVLLHHLTISYRWQVVGNNGDGIQYGPFPVPKHGLPARKLLDESIGRLIKRRKESGELGGGILGELLEAKAKYKLSDSQVSDNLIGVIFAAHDTTATALTWLLKYLHDNPILLEAVTKEHEGIKIKTAQQNRGLSWDDTRQMPLTTRVIQETLRSASILSFTFREAVEDVVVQGYYIPKGWKVLPLFRSIHHSADFFPQPHKFDPSRFEVPPRPNTYMPFGNGIHSCPGNELAKLELLVLLHHLTISYRWQVVGNNGDGIQYGPFPVPKHGLPVKITRRNNIFT</sequence>
<keyword evidence="6 15" id="KW-0479">Metal-binding</keyword>
<evidence type="ECO:0000256" key="15">
    <source>
        <dbReference type="PIRSR" id="PIRSR602401-1"/>
    </source>
</evidence>
<dbReference type="GO" id="GO:0005506">
    <property type="term" value="F:iron ion binding"/>
    <property type="evidence" value="ECO:0007669"/>
    <property type="project" value="InterPro"/>
</dbReference>
<keyword evidence="8" id="KW-0560">Oxidoreductase</keyword>
<dbReference type="InterPro" id="IPR001128">
    <property type="entry name" value="Cyt_P450"/>
</dbReference>
<evidence type="ECO:0000256" key="13">
    <source>
        <dbReference type="ARBA" id="ARBA00060633"/>
    </source>
</evidence>
<evidence type="ECO:0000256" key="11">
    <source>
        <dbReference type="ARBA" id="ARBA00023136"/>
    </source>
</evidence>
<dbReference type="Proteomes" id="UP000289738">
    <property type="component" value="Chromosome A10"/>
</dbReference>
<dbReference type="GO" id="GO:0010295">
    <property type="term" value="F:(+)-abscisic acid 8'-hydroxylase activity"/>
    <property type="evidence" value="ECO:0007669"/>
    <property type="project" value="UniProtKB-EC"/>
</dbReference>
<comment type="cofactor">
    <cofactor evidence="1 15">
        <name>heme</name>
        <dbReference type="ChEBI" id="CHEBI:30413"/>
    </cofactor>
</comment>
<reference evidence="17 18" key="1">
    <citation type="submission" date="2019-01" db="EMBL/GenBank/DDBJ databases">
        <title>Sequencing of cultivated peanut Arachis hypogaea provides insights into genome evolution and oil improvement.</title>
        <authorList>
            <person name="Chen X."/>
        </authorList>
    </citation>
    <scope>NUCLEOTIDE SEQUENCE [LARGE SCALE GENOMIC DNA]</scope>
    <source>
        <strain evidence="18">cv. Fuhuasheng</strain>
        <tissue evidence="17">Leaves</tissue>
    </source>
</reference>
<dbReference type="InterPro" id="IPR017972">
    <property type="entry name" value="Cyt_P450_CS"/>
</dbReference>
<evidence type="ECO:0000256" key="4">
    <source>
        <dbReference type="ARBA" id="ARBA00022617"/>
    </source>
</evidence>
<dbReference type="PANTHER" id="PTHR24286">
    <property type="entry name" value="CYTOCHROME P450 26"/>
    <property type="match status" value="1"/>
</dbReference>
<accession>A0A445B0K7</accession>
<keyword evidence="5 16" id="KW-0812">Transmembrane</keyword>
<organism evidence="17 18">
    <name type="scientific">Arachis hypogaea</name>
    <name type="common">Peanut</name>
    <dbReference type="NCBI Taxonomy" id="3818"/>
    <lineage>
        <taxon>Eukaryota</taxon>
        <taxon>Viridiplantae</taxon>
        <taxon>Streptophyta</taxon>
        <taxon>Embryophyta</taxon>
        <taxon>Tracheophyta</taxon>
        <taxon>Spermatophyta</taxon>
        <taxon>Magnoliopsida</taxon>
        <taxon>eudicotyledons</taxon>
        <taxon>Gunneridae</taxon>
        <taxon>Pentapetalae</taxon>
        <taxon>rosids</taxon>
        <taxon>fabids</taxon>
        <taxon>Fabales</taxon>
        <taxon>Fabaceae</taxon>
        <taxon>Papilionoideae</taxon>
        <taxon>50 kb inversion clade</taxon>
        <taxon>dalbergioids sensu lato</taxon>
        <taxon>Dalbergieae</taxon>
        <taxon>Pterocarpus clade</taxon>
        <taxon>Arachis</taxon>
    </lineage>
</organism>
<evidence type="ECO:0000256" key="9">
    <source>
        <dbReference type="ARBA" id="ARBA00023004"/>
    </source>
</evidence>
<keyword evidence="18" id="KW-1185">Reference proteome</keyword>
<keyword evidence="7 16" id="KW-1133">Transmembrane helix</keyword>
<gene>
    <name evidence="17" type="ORF">Ahy_A10g046793</name>
</gene>
<dbReference type="PRINTS" id="PR00385">
    <property type="entry name" value="P450"/>
</dbReference>
<proteinExistence type="inferred from homology"/>
<comment type="caution">
    <text evidence="17">The sequence shown here is derived from an EMBL/GenBank/DDBJ whole genome shotgun (WGS) entry which is preliminary data.</text>
</comment>
<dbReference type="EMBL" id="SDMP01000010">
    <property type="protein sequence ID" value="RYR32198.1"/>
    <property type="molecule type" value="Genomic_DNA"/>
</dbReference>
<keyword evidence="4 15" id="KW-0349">Heme</keyword>
<evidence type="ECO:0000256" key="3">
    <source>
        <dbReference type="ARBA" id="ARBA00010617"/>
    </source>
</evidence>
<dbReference type="EC" id="1.14.14.137" evidence="14"/>
<evidence type="ECO:0000313" key="17">
    <source>
        <dbReference type="EMBL" id="RYR32198.1"/>
    </source>
</evidence>
<evidence type="ECO:0000256" key="5">
    <source>
        <dbReference type="ARBA" id="ARBA00022692"/>
    </source>
</evidence>
<keyword evidence="10" id="KW-0503">Monooxygenase</keyword>
<feature type="transmembrane region" description="Helical" evidence="16">
    <location>
        <begin position="12"/>
        <end position="32"/>
    </location>
</feature>
<dbReference type="PANTHER" id="PTHR24286:SF220">
    <property type="entry name" value="ABSCISIC ACID 8'-HYDROXYLASE 2"/>
    <property type="match status" value="1"/>
</dbReference>
<comment type="catalytic activity">
    <reaction evidence="12">
        <text>2-cis-(+)-abscisate + reduced [NADPH--hemoprotein reductase] + O2 = (+)-8'-hydroxyabscisate + oxidized [NADPH--hemoprotein reductase] + H2O + H(+)</text>
        <dbReference type="Rhea" id="RHEA:12897"/>
        <dbReference type="Rhea" id="RHEA-COMP:11964"/>
        <dbReference type="Rhea" id="RHEA-COMP:11965"/>
        <dbReference type="ChEBI" id="CHEBI:15377"/>
        <dbReference type="ChEBI" id="CHEBI:15378"/>
        <dbReference type="ChEBI" id="CHEBI:15379"/>
        <dbReference type="ChEBI" id="CHEBI:37569"/>
        <dbReference type="ChEBI" id="CHEBI:57618"/>
        <dbReference type="ChEBI" id="CHEBI:58210"/>
        <dbReference type="ChEBI" id="CHEBI:58490"/>
        <dbReference type="EC" id="1.14.14.137"/>
    </reaction>
</comment>
<dbReference type="InterPro" id="IPR036396">
    <property type="entry name" value="Cyt_P450_sf"/>
</dbReference>
<dbReference type="PRINTS" id="PR00463">
    <property type="entry name" value="EP450I"/>
</dbReference>
<evidence type="ECO:0000256" key="7">
    <source>
        <dbReference type="ARBA" id="ARBA00022989"/>
    </source>
</evidence>
<evidence type="ECO:0000256" key="6">
    <source>
        <dbReference type="ARBA" id="ARBA00022723"/>
    </source>
</evidence>
<dbReference type="SUPFAM" id="SSF48264">
    <property type="entry name" value="Cytochrome P450"/>
    <property type="match status" value="2"/>
</dbReference>
<evidence type="ECO:0000256" key="10">
    <source>
        <dbReference type="ARBA" id="ARBA00023033"/>
    </source>
</evidence>
<keyword evidence="11 16" id="KW-0472">Membrane</keyword>
<dbReference type="PROSITE" id="PS00086">
    <property type="entry name" value="CYTOCHROME_P450"/>
    <property type="match status" value="2"/>
</dbReference>
<dbReference type="GO" id="GO:0020037">
    <property type="term" value="F:heme binding"/>
    <property type="evidence" value="ECO:0007669"/>
    <property type="project" value="InterPro"/>
</dbReference>
<name>A0A445B0K7_ARAHY</name>
<comment type="pathway">
    <text evidence="13">Plant hormone degradation; abscisic acid degradation.</text>
</comment>
<evidence type="ECO:0000256" key="8">
    <source>
        <dbReference type="ARBA" id="ARBA00023002"/>
    </source>
</evidence>
<evidence type="ECO:0000256" key="14">
    <source>
        <dbReference type="ARBA" id="ARBA00066338"/>
    </source>
</evidence>
<evidence type="ECO:0000313" key="18">
    <source>
        <dbReference type="Proteomes" id="UP000289738"/>
    </source>
</evidence>
<comment type="subcellular location">
    <subcellularLocation>
        <location evidence="2">Membrane</location>
        <topology evidence="2">Single-pass membrane protein</topology>
    </subcellularLocation>
</comment>
<comment type="similarity">
    <text evidence="3">Belongs to the cytochrome P450 family.</text>
</comment>
<protein>
    <recommendedName>
        <fullName evidence="14">(+)-abscisic acid 8'-hydroxylase</fullName>
        <ecNumber evidence="14">1.14.14.137</ecNumber>
    </recommendedName>
</protein>
<dbReference type="Gene3D" id="1.10.630.10">
    <property type="entry name" value="Cytochrome P450"/>
    <property type="match status" value="2"/>
</dbReference>
<keyword evidence="9 15" id="KW-0408">Iron</keyword>
<dbReference type="FunFam" id="1.10.630.10:FF:000014">
    <property type="entry name" value="Abscisic acid 8"/>
    <property type="match status" value="1"/>
</dbReference>
<dbReference type="GO" id="GO:0016125">
    <property type="term" value="P:sterol metabolic process"/>
    <property type="evidence" value="ECO:0007669"/>
    <property type="project" value="TreeGrafter"/>
</dbReference>
<evidence type="ECO:0000256" key="12">
    <source>
        <dbReference type="ARBA" id="ARBA00050609"/>
    </source>
</evidence>
<feature type="binding site" description="axial binding residue" evidence="15">
    <location>
        <position position="424"/>
    </location>
    <ligand>
        <name>heme</name>
        <dbReference type="ChEBI" id="CHEBI:30413"/>
    </ligand>
    <ligandPart>
        <name>Fe</name>
        <dbReference type="ChEBI" id="CHEBI:18248"/>
    </ligandPart>
</feature>
<dbReference type="Pfam" id="PF00067">
    <property type="entry name" value="p450"/>
    <property type="match status" value="2"/>
</dbReference>
<evidence type="ECO:0000256" key="16">
    <source>
        <dbReference type="SAM" id="Phobius"/>
    </source>
</evidence>
<dbReference type="GO" id="GO:0016020">
    <property type="term" value="C:membrane"/>
    <property type="evidence" value="ECO:0007669"/>
    <property type="project" value="UniProtKB-SubCell"/>
</dbReference>
<evidence type="ECO:0000256" key="1">
    <source>
        <dbReference type="ARBA" id="ARBA00001971"/>
    </source>
</evidence>
<evidence type="ECO:0000256" key="2">
    <source>
        <dbReference type="ARBA" id="ARBA00004167"/>
    </source>
</evidence>
<dbReference type="InterPro" id="IPR002401">
    <property type="entry name" value="Cyt_P450_E_grp-I"/>
</dbReference>
<dbReference type="STRING" id="3818.A0A445B0K7"/>
<dbReference type="AlphaFoldDB" id="A0A445B0K7"/>